<dbReference type="PANTHER" id="PTHR15641">
    <property type="entry name" value="ELONGATOR COMPLEX PROTEIN 5"/>
    <property type="match status" value="1"/>
</dbReference>
<keyword evidence="7" id="KW-0819">tRNA processing</keyword>
<dbReference type="EMBL" id="CP017827">
    <property type="protein sequence ID" value="APA15137.1"/>
    <property type="molecule type" value="Genomic_DNA"/>
</dbReference>
<proteinExistence type="inferred from homology"/>
<evidence type="ECO:0000256" key="3">
    <source>
        <dbReference type="ARBA" id="ARBA00005043"/>
    </source>
</evidence>
<reference evidence="10" key="1">
    <citation type="journal article" date="2017" name="Genome Biol. Evol.">
        <title>The complete genome sequence of the phytopathogenic fungus Sclerotinia sclerotiorum reveals insights into the genome architecture of broad host range pathogens.</title>
        <authorList>
            <person name="Derbyshire M."/>
            <person name="Denton-Giles M."/>
            <person name="Hegedus D."/>
            <person name="Seifbarghy S."/>
            <person name="Rollins J."/>
            <person name="van Kan J."/>
            <person name="Seidl M.F."/>
            <person name="Faino L."/>
            <person name="Mbengue M."/>
            <person name="Navaud O."/>
            <person name="Raffaele S."/>
            <person name="Hammond-Kosack K."/>
            <person name="Heard S."/>
            <person name="Oliver R."/>
        </authorList>
    </citation>
    <scope>NUCLEOTIDE SEQUENCE [LARGE SCALE GENOMIC DNA]</scope>
    <source>
        <strain evidence="10">ATCC 18683 / 1980 / Ss-1</strain>
    </source>
</reference>
<dbReference type="Gene3D" id="3.40.50.300">
    <property type="entry name" value="P-loop containing nucleotide triphosphate hydrolases"/>
    <property type="match status" value="1"/>
</dbReference>
<keyword evidence="6" id="KW-0963">Cytoplasm</keyword>
<dbReference type="UniPathway" id="UPA00988"/>
<comment type="similarity">
    <text evidence="4">Belongs to the ELP5 family.</text>
</comment>
<dbReference type="Pfam" id="PF10483">
    <property type="entry name" value="Elong_Iki1"/>
    <property type="match status" value="1"/>
</dbReference>
<evidence type="ECO:0000313" key="10">
    <source>
        <dbReference type="Proteomes" id="UP000177798"/>
    </source>
</evidence>
<organism evidence="9 10">
    <name type="scientific">Sclerotinia sclerotiorum (strain ATCC 18683 / 1980 / Ss-1)</name>
    <name type="common">White mold</name>
    <name type="synonym">Whetzelinia sclerotiorum</name>
    <dbReference type="NCBI Taxonomy" id="665079"/>
    <lineage>
        <taxon>Eukaryota</taxon>
        <taxon>Fungi</taxon>
        <taxon>Dikarya</taxon>
        <taxon>Ascomycota</taxon>
        <taxon>Pezizomycotina</taxon>
        <taxon>Leotiomycetes</taxon>
        <taxon>Helotiales</taxon>
        <taxon>Sclerotiniaceae</taxon>
        <taxon>Sclerotinia</taxon>
    </lineage>
</organism>
<protein>
    <recommendedName>
        <fullName evidence="5">Elongator complex protein 5</fullName>
    </recommendedName>
</protein>
<comment type="subcellular location">
    <subcellularLocation>
        <location evidence="2">Cytoplasm</location>
    </subcellularLocation>
    <subcellularLocation>
        <location evidence="1">Nucleus</location>
    </subcellularLocation>
</comment>
<sequence>MAPSPLQQRRTHNTLLFQKLLNLRDGASPFTLVLDSLEQSGRLIVREFWRRALISKSKVIFISFSTLQKRLPFTPDVFVSAHGKPLSQLRREIVAHLPSPTTPPSASQQKTLLIIDNLHPLAAHPNHLSPFLSSLIIHPTISLLCTHHVDIPLPPSSTNINPYTPNPLTTLLFLATAILSPHNFTHELARKRARDKSAREPEFGIAEGKEGVIKGFGNGHTPDAKNGEIVLTLEMRRKSGRGTRETFIYTPPPHHSSSPTTKDLGTIQLLDEHPAFAAPEIGDNSMAKGGDEGMEADVTFNLGLTEKQKRDRENVVLPYFDAQKEGGIGSGGKILYEMGAEDREDFDDEEDEI</sequence>
<evidence type="ECO:0000256" key="7">
    <source>
        <dbReference type="ARBA" id="ARBA00022694"/>
    </source>
</evidence>
<dbReference type="InterPro" id="IPR019519">
    <property type="entry name" value="Elp5"/>
</dbReference>
<dbReference type="VEuPathDB" id="FungiDB:sscle_14g099070"/>
<dbReference type="KEGG" id="ssl:SS1G_08731"/>
<evidence type="ECO:0000256" key="1">
    <source>
        <dbReference type="ARBA" id="ARBA00004123"/>
    </source>
</evidence>
<evidence type="ECO:0000256" key="4">
    <source>
        <dbReference type="ARBA" id="ARBA00009567"/>
    </source>
</evidence>
<dbReference type="GO" id="GO:0005737">
    <property type="term" value="C:cytoplasm"/>
    <property type="evidence" value="ECO:0007669"/>
    <property type="project" value="UniProtKB-SubCell"/>
</dbReference>
<dbReference type="GO" id="GO:0033588">
    <property type="term" value="C:elongator holoenzyme complex"/>
    <property type="evidence" value="ECO:0007669"/>
    <property type="project" value="InterPro"/>
</dbReference>
<dbReference type="RefSeq" id="XP_001589967.1">
    <property type="nucleotide sequence ID" value="XM_001589917.1"/>
</dbReference>
<evidence type="ECO:0000256" key="8">
    <source>
        <dbReference type="ARBA" id="ARBA00023242"/>
    </source>
</evidence>
<name>A0A1D9QJL2_SCLS1</name>
<accession>A0A1D9QJL2</accession>
<dbReference type="GO" id="GO:0002098">
    <property type="term" value="P:tRNA wobble uridine modification"/>
    <property type="evidence" value="ECO:0007669"/>
    <property type="project" value="InterPro"/>
</dbReference>
<evidence type="ECO:0000313" key="9">
    <source>
        <dbReference type="EMBL" id="APA15137.1"/>
    </source>
</evidence>
<dbReference type="InterPro" id="IPR027417">
    <property type="entry name" value="P-loop_NTPase"/>
</dbReference>
<gene>
    <name evidence="9" type="ORF">sscle_14g099070</name>
</gene>
<dbReference type="PANTHER" id="PTHR15641:SF1">
    <property type="entry name" value="ELONGATOR COMPLEX PROTEIN 5"/>
    <property type="match status" value="1"/>
</dbReference>
<dbReference type="Proteomes" id="UP000177798">
    <property type="component" value="Chromosome 14"/>
</dbReference>
<dbReference type="OMA" id="WEPESTF"/>
<keyword evidence="8" id="KW-0539">Nucleus</keyword>
<dbReference type="AlphaFoldDB" id="A0A1D9QJL2"/>
<evidence type="ECO:0000256" key="2">
    <source>
        <dbReference type="ARBA" id="ARBA00004496"/>
    </source>
</evidence>
<comment type="pathway">
    <text evidence="3">tRNA modification; 5-methoxycarbonylmethyl-2-thiouridine-tRNA biosynthesis.</text>
</comment>
<dbReference type="CDD" id="cd19496">
    <property type="entry name" value="Elp5"/>
    <property type="match status" value="1"/>
</dbReference>
<dbReference type="OrthoDB" id="166907at2759"/>
<evidence type="ECO:0000256" key="6">
    <source>
        <dbReference type="ARBA" id="ARBA00022490"/>
    </source>
</evidence>
<evidence type="ECO:0000256" key="5">
    <source>
        <dbReference type="ARBA" id="ARBA00020264"/>
    </source>
</evidence>
<dbReference type="GO" id="GO:0005634">
    <property type="term" value="C:nucleus"/>
    <property type="evidence" value="ECO:0007669"/>
    <property type="project" value="UniProtKB-SubCell"/>
</dbReference>